<proteinExistence type="predicted"/>
<feature type="transmembrane region" description="Helical" evidence="1">
    <location>
        <begin position="74"/>
        <end position="96"/>
    </location>
</feature>
<evidence type="ECO:0000313" key="3">
    <source>
        <dbReference type="Proteomes" id="UP001642484"/>
    </source>
</evidence>
<keyword evidence="3" id="KW-1185">Reference proteome</keyword>
<protein>
    <submittedName>
        <fullName evidence="2">Uncharacterized protein</fullName>
    </submittedName>
</protein>
<keyword evidence="1" id="KW-0812">Transmembrane</keyword>
<keyword evidence="1" id="KW-1133">Transmembrane helix</keyword>
<evidence type="ECO:0000313" key="2">
    <source>
        <dbReference type="EMBL" id="CAK9065681.1"/>
    </source>
</evidence>
<feature type="transmembrane region" description="Helical" evidence="1">
    <location>
        <begin position="43"/>
        <end position="62"/>
    </location>
</feature>
<name>A0ABP0NPH8_9DINO</name>
<dbReference type="Proteomes" id="UP001642484">
    <property type="component" value="Unassembled WGS sequence"/>
</dbReference>
<evidence type="ECO:0000256" key="1">
    <source>
        <dbReference type="SAM" id="Phobius"/>
    </source>
</evidence>
<dbReference type="EMBL" id="CAXAMN010022028">
    <property type="protein sequence ID" value="CAK9065681.1"/>
    <property type="molecule type" value="Genomic_DNA"/>
</dbReference>
<sequence length="128" mass="14615">MAPQGDLRTATVTYIRWERVAAVSRGLQTFTHVIFVLLKRDKVIFGMTVLQTILTIFFDYLFASELPGSFRFGVLGLAISATCTYTLLFLLALRYLPKLFVPPFNWTWLMKWWCGGRWAGLAGFLAEP</sequence>
<keyword evidence="1" id="KW-0472">Membrane</keyword>
<comment type="caution">
    <text evidence="2">The sequence shown here is derived from an EMBL/GenBank/DDBJ whole genome shotgun (WGS) entry which is preliminary data.</text>
</comment>
<gene>
    <name evidence="2" type="ORF">CCMP2556_LOCUS32286</name>
</gene>
<accession>A0ABP0NPH8</accession>
<organism evidence="2 3">
    <name type="scientific">Durusdinium trenchii</name>
    <dbReference type="NCBI Taxonomy" id="1381693"/>
    <lineage>
        <taxon>Eukaryota</taxon>
        <taxon>Sar</taxon>
        <taxon>Alveolata</taxon>
        <taxon>Dinophyceae</taxon>
        <taxon>Suessiales</taxon>
        <taxon>Symbiodiniaceae</taxon>
        <taxon>Durusdinium</taxon>
    </lineage>
</organism>
<reference evidence="2 3" key="1">
    <citation type="submission" date="2024-02" db="EMBL/GenBank/DDBJ databases">
        <authorList>
            <person name="Chen Y."/>
            <person name="Shah S."/>
            <person name="Dougan E. K."/>
            <person name="Thang M."/>
            <person name="Chan C."/>
        </authorList>
    </citation>
    <scope>NUCLEOTIDE SEQUENCE [LARGE SCALE GENOMIC DNA]</scope>
</reference>